<dbReference type="Proteomes" id="UP000234483">
    <property type="component" value="Unassembled WGS sequence"/>
</dbReference>
<feature type="domain" description="AsmA" evidence="3">
    <location>
        <begin position="213"/>
        <end position="572"/>
    </location>
</feature>
<protein>
    <submittedName>
        <fullName evidence="5">AsmA family protein</fullName>
    </submittedName>
</protein>
<feature type="region of interest" description="Disordered" evidence="1">
    <location>
        <begin position="1"/>
        <end position="22"/>
    </location>
</feature>
<dbReference type="EMBL" id="PJRQ01000026">
    <property type="protein sequence ID" value="PLR13898.1"/>
    <property type="molecule type" value="Genomic_DNA"/>
</dbReference>
<dbReference type="Pfam" id="PF05170">
    <property type="entry name" value="AsmA"/>
    <property type="match status" value="2"/>
</dbReference>
<evidence type="ECO:0000313" key="5">
    <source>
        <dbReference type="EMBL" id="PLR13898.1"/>
    </source>
</evidence>
<organism evidence="5 6">
    <name type="scientific">Caulobacter flavus</name>
    <dbReference type="NCBI Taxonomy" id="1679497"/>
    <lineage>
        <taxon>Bacteria</taxon>
        <taxon>Pseudomonadati</taxon>
        <taxon>Pseudomonadota</taxon>
        <taxon>Alphaproteobacteria</taxon>
        <taxon>Caulobacterales</taxon>
        <taxon>Caulobacteraceae</taxon>
        <taxon>Caulobacter</taxon>
    </lineage>
</organism>
<proteinExistence type="predicted"/>
<dbReference type="OrthoDB" id="5749006at2"/>
<dbReference type="EMBL" id="CP026100">
    <property type="protein sequence ID" value="AYV45653.1"/>
    <property type="molecule type" value="Genomic_DNA"/>
</dbReference>
<dbReference type="KEGG" id="cfh:C1707_04955"/>
<name>A0A2N5CSQ1_9CAUL</name>
<dbReference type="InterPro" id="IPR007844">
    <property type="entry name" value="AsmA"/>
</dbReference>
<gene>
    <name evidence="4" type="ORF">C1707_04955</name>
    <name evidence="5" type="ORF">CFHF_13730</name>
</gene>
<evidence type="ECO:0000256" key="2">
    <source>
        <dbReference type="SAM" id="Phobius"/>
    </source>
</evidence>
<dbReference type="InterPro" id="IPR052894">
    <property type="entry name" value="AsmA-related"/>
</dbReference>
<keyword evidence="2" id="KW-0472">Membrane</keyword>
<keyword evidence="2" id="KW-0812">Transmembrane</keyword>
<evidence type="ECO:0000259" key="3">
    <source>
        <dbReference type="Pfam" id="PF05170"/>
    </source>
</evidence>
<sequence length="696" mass="74542">MPEGSVSTPPPPTSPGRKPGARWRALPRSARWGIGGALLILAAIVAFFVWFDWNMLRGPVGRFASAQLKREVRIDGDLRVHPWSFSPKAEAYGLFLGQPDWAPKTGPQAGHMARVDRVAVQIKLLPLLKGDVILPLVAVDRPDVRLLREASGRANWTFGDPNKKRTKPLKLPAIQHFVINEGDLRVEDRQRDVLFTGTVSSNEHASGDGKGRFVLEGKGTYNHQPFLARVTGGPLLNISPNRPYPFDAQVSAGTTRVSAEGSITKPFDLGRFESDLTVAGTDLNRLYGLTGLTLPNTPPYRISGHLARKGGRFDFEKFSGRIGDSDVSGDLFVLVDRERPYLEADLKSRRLDFDDLGSLVGAAPATGRGETASAGQKVEAGQREATGRILPDATLQTDRVRAMDAKVTYRALAVNAPNLPLQKVRLDLTLDKGVLTMDPIAFTFSRGDLAGKVRLDARPATPVTDLDLRLTNAKLEDFIPLKTAGKPAIEGGIVARAKLRGTGNSVHRAAASSNGTVTLVAPKGQVRQAFAELLGVNASKGLLMLLSKDPKETSLRCAVASFDVKDGVMRADKIIADTGVVVAKGEGTINLKTERLDLRIEGDSKKPRLVRLFIPIEIKGPLGKPDIDLQPGGAIAQGGVAAALGSLLSPLAAILPFVTPGLEKDADCAGLVAEARGDGVAVRTTQTTQAKPKKGE</sequence>
<accession>A0A2N5CSQ1</accession>
<dbReference type="PANTHER" id="PTHR30441:SF9">
    <property type="entry name" value="ASMA FAMILY PROTEIN YHJG"/>
    <property type="match status" value="1"/>
</dbReference>
<keyword evidence="7" id="KW-1185">Reference proteome</keyword>
<reference evidence="4 7" key="2">
    <citation type="submission" date="2018-01" db="EMBL/GenBank/DDBJ databases">
        <title>Complete genome sequence of Caulobacter flavus RHGG3.</title>
        <authorList>
            <person name="Yang E."/>
        </authorList>
    </citation>
    <scope>NUCLEOTIDE SEQUENCE [LARGE SCALE GENOMIC DNA]</scope>
    <source>
        <strain evidence="4 7">RHGG3</strain>
    </source>
</reference>
<feature type="region of interest" description="Disordered" evidence="1">
    <location>
        <begin position="364"/>
        <end position="385"/>
    </location>
</feature>
<dbReference type="GO" id="GO:0005886">
    <property type="term" value="C:plasma membrane"/>
    <property type="evidence" value="ECO:0007669"/>
    <property type="project" value="TreeGrafter"/>
</dbReference>
<evidence type="ECO:0000313" key="6">
    <source>
        <dbReference type="Proteomes" id="UP000234483"/>
    </source>
</evidence>
<feature type="transmembrane region" description="Helical" evidence="2">
    <location>
        <begin position="32"/>
        <end position="51"/>
    </location>
</feature>
<evidence type="ECO:0000313" key="4">
    <source>
        <dbReference type="EMBL" id="AYV45653.1"/>
    </source>
</evidence>
<dbReference type="Proteomes" id="UP000281192">
    <property type="component" value="Chromosome"/>
</dbReference>
<dbReference type="GO" id="GO:0090313">
    <property type="term" value="P:regulation of protein targeting to membrane"/>
    <property type="evidence" value="ECO:0007669"/>
    <property type="project" value="TreeGrafter"/>
</dbReference>
<dbReference type="PANTHER" id="PTHR30441">
    <property type="entry name" value="DUF748 DOMAIN-CONTAINING PROTEIN"/>
    <property type="match status" value="1"/>
</dbReference>
<evidence type="ECO:0000256" key="1">
    <source>
        <dbReference type="SAM" id="MobiDB-lite"/>
    </source>
</evidence>
<evidence type="ECO:0000313" key="7">
    <source>
        <dbReference type="Proteomes" id="UP000281192"/>
    </source>
</evidence>
<keyword evidence="2" id="KW-1133">Transmembrane helix</keyword>
<reference evidence="5 6" key="1">
    <citation type="submission" date="2017-12" db="EMBL/GenBank/DDBJ databases">
        <title>The genome sequence of Caulobacter flavus CGMCC1 15093.</title>
        <authorList>
            <person name="Gao J."/>
            <person name="Mao X."/>
            <person name="Sun J."/>
        </authorList>
    </citation>
    <scope>NUCLEOTIDE SEQUENCE [LARGE SCALE GENOMIC DNA]</scope>
    <source>
        <strain evidence="5 6">CGMCC1 15093</strain>
    </source>
</reference>
<dbReference type="AlphaFoldDB" id="A0A2N5CSQ1"/>
<feature type="domain" description="AsmA" evidence="3">
    <location>
        <begin position="36"/>
        <end position="168"/>
    </location>
</feature>
<dbReference type="RefSeq" id="WP_101713568.1">
    <property type="nucleotide sequence ID" value="NZ_CP026100.1"/>
</dbReference>